<feature type="domain" description="DUF7731" evidence="2">
    <location>
        <begin position="35"/>
        <end position="118"/>
    </location>
</feature>
<feature type="chain" id="PRO_5024288832" description="DUF7731 domain-containing protein" evidence="1">
    <location>
        <begin position="27"/>
        <end position="155"/>
    </location>
</feature>
<dbReference type="PANTHER" id="PTHR34366">
    <property type="entry name" value="OS07G0289901 PROTEIN-RELATED"/>
    <property type="match status" value="1"/>
</dbReference>
<feature type="signal peptide" evidence="1">
    <location>
        <begin position="1"/>
        <end position="26"/>
    </location>
</feature>
<evidence type="ECO:0000259" key="2">
    <source>
        <dbReference type="Pfam" id="PF24865"/>
    </source>
</evidence>
<accession>A0A5P1EEZ1</accession>
<organism evidence="3 4">
    <name type="scientific">Asparagus officinalis</name>
    <name type="common">Garden asparagus</name>
    <dbReference type="NCBI Taxonomy" id="4686"/>
    <lineage>
        <taxon>Eukaryota</taxon>
        <taxon>Viridiplantae</taxon>
        <taxon>Streptophyta</taxon>
        <taxon>Embryophyta</taxon>
        <taxon>Tracheophyta</taxon>
        <taxon>Spermatophyta</taxon>
        <taxon>Magnoliopsida</taxon>
        <taxon>Liliopsida</taxon>
        <taxon>Asparagales</taxon>
        <taxon>Asparagaceae</taxon>
        <taxon>Asparagoideae</taxon>
        <taxon>Asparagus</taxon>
    </lineage>
</organism>
<name>A0A5P1EEZ1_ASPOF</name>
<dbReference type="AlphaFoldDB" id="A0A5P1EEZ1"/>
<dbReference type="InterPro" id="IPR056633">
    <property type="entry name" value="DUF7731"/>
</dbReference>
<dbReference type="OrthoDB" id="1843925at2759"/>
<dbReference type="Proteomes" id="UP000243459">
    <property type="component" value="Chromosome 7"/>
</dbReference>
<gene>
    <name evidence="3" type="ORF">A4U43_C07F13240</name>
</gene>
<dbReference type="EMBL" id="CM007387">
    <property type="protein sequence ID" value="ONK63271.1"/>
    <property type="molecule type" value="Genomic_DNA"/>
</dbReference>
<dbReference type="Pfam" id="PF24865">
    <property type="entry name" value="DUF7731"/>
    <property type="match status" value="1"/>
</dbReference>
<evidence type="ECO:0000313" key="4">
    <source>
        <dbReference type="Proteomes" id="UP000243459"/>
    </source>
</evidence>
<evidence type="ECO:0000313" key="3">
    <source>
        <dbReference type="EMBL" id="ONK63271.1"/>
    </source>
</evidence>
<dbReference type="Gramene" id="ONK63271">
    <property type="protein sequence ID" value="ONK63271"/>
    <property type="gene ID" value="A4U43_C07F13240"/>
</dbReference>
<dbReference type="PANTHER" id="PTHR34366:SF9">
    <property type="entry name" value="OS03G0304200 PROTEIN"/>
    <property type="match status" value="1"/>
</dbReference>
<proteinExistence type="predicted"/>
<sequence>MAPSLNVKHFCFAIAMLTLATPLCKGQSAQPQDSVQIVANAALCFDNKTVIMNCISSAAMLANGSLNPNSTFCQGPCYGHAMLMVNCLDGIFTNFPFYNAGLFQGVRAIFQVSCGKNITGSSSENIVATSHGGGLAIPVDLTAYVSMLLASVFLF</sequence>
<dbReference type="OMA" id="DYRGHAC"/>
<protein>
    <recommendedName>
        <fullName evidence="2">DUF7731 domain-containing protein</fullName>
    </recommendedName>
</protein>
<keyword evidence="1" id="KW-0732">Signal</keyword>
<keyword evidence="4" id="KW-1185">Reference proteome</keyword>
<evidence type="ECO:0000256" key="1">
    <source>
        <dbReference type="SAM" id="SignalP"/>
    </source>
</evidence>
<reference evidence="4" key="1">
    <citation type="journal article" date="2017" name="Nat. Commun.">
        <title>The asparagus genome sheds light on the origin and evolution of a young Y chromosome.</title>
        <authorList>
            <person name="Harkess A."/>
            <person name="Zhou J."/>
            <person name="Xu C."/>
            <person name="Bowers J.E."/>
            <person name="Van der Hulst R."/>
            <person name="Ayyampalayam S."/>
            <person name="Mercati F."/>
            <person name="Riccardi P."/>
            <person name="McKain M.R."/>
            <person name="Kakrana A."/>
            <person name="Tang H."/>
            <person name="Ray J."/>
            <person name="Groenendijk J."/>
            <person name="Arikit S."/>
            <person name="Mathioni S.M."/>
            <person name="Nakano M."/>
            <person name="Shan H."/>
            <person name="Telgmann-Rauber A."/>
            <person name="Kanno A."/>
            <person name="Yue Z."/>
            <person name="Chen H."/>
            <person name="Li W."/>
            <person name="Chen Y."/>
            <person name="Xu X."/>
            <person name="Zhang Y."/>
            <person name="Luo S."/>
            <person name="Chen H."/>
            <person name="Gao J."/>
            <person name="Mao Z."/>
            <person name="Pires J.C."/>
            <person name="Luo M."/>
            <person name="Kudrna D."/>
            <person name="Wing R.A."/>
            <person name="Meyers B.C."/>
            <person name="Yi K."/>
            <person name="Kong H."/>
            <person name="Lavrijsen P."/>
            <person name="Sunseri F."/>
            <person name="Falavigna A."/>
            <person name="Ye Y."/>
            <person name="Leebens-Mack J.H."/>
            <person name="Chen G."/>
        </authorList>
    </citation>
    <scope>NUCLEOTIDE SEQUENCE [LARGE SCALE GENOMIC DNA]</scope>
    <source>
        <strain evidence="4">cv. DH0086</strain>
    </source>
</reference>